<feature type="chain" id="PRO_5004284972" evidence="2">
    <location>
        <begin position="29"/>
        <end position="1652"/>
    </location>
</feature>
<feature type="signal peptide" evidence="2">
    <location>
        <begin position="1"/>
        <end position="28"/>
    </location>
</feature>
<dbReference type="STRING" id="243231.GSU1252"/>
<dbReference type="HOGENOM" id="CLU_001520_0_0_7"/>
<accession>Q74DR3</accession>
<keyword evidence="1" id="KW-0479">Metal-binding</keyword>
<dbReference type="eggNOG" id="COG2132">
    <property type="taxonomic scope" value="Bacteria"/>
</dbReference>
<evidence type="ECO:0000256" key="2">
    <source>
        <dbReference type="SAM" id="SignalP"/>
    </source>
</evidence>
<evidence type="ECO:0000256" key="1">
    <source>
        <dbReference type="ARBA" id="ARBA00022723"/>
    </source>
</evidence>
<reference evidence="3 4" key="2">
    <citation type="journal article" date="2012" name="BMC Genomics">
        <title>Comparative genomic analysis of Geobacter sulfurreducens KN400, a strain with enhanced capacity for extracellular electron transfer and electricity production.</title>
        <authorList>
            <person name="Butler J.E."/>
            <person name="Young N.D."/>
            <person name="Aklujkar M."/>
            <person name="Lovley D.R."/>
        </authorList>
    </citation>
    <scope>NUCLEOTIDE SEQUENCE [LARGE SCALE GENOMIC DNA]</scope>
    <source>
        <strain evidence="4">ATCC 51573 / DSM 12127 / PCA</strain>
    </source>
</reference>
<dbReference type="GO" id="GO:0005507">
    <property type="term" value="F:copper ion binding"/>
    <property type="evidence" value="ECO:0007669"/>
    <property type="project" value="InterPro"/>
</dbReference>
<dbReference type="SUPFAM" id="SSF49503">
    <property type="entry name" value="Cupredoxins"/>
    <property type="match status" value="3"/>
</dbReference>
<protein>
    <submittedName>
        <fullName evidence="3">Multicopper oxidase with phosphopantotheine attachment site</fullName>
    </submittedName>
</protein>
<dbReference type="EnsemblBacteria" id="AAR34628">
    <property type="protein sequence ID" value="AAR34628"/>
    <property type="gene ID" value="GSU1252"/>
</dbReference>
<proteinExistence type="predicted"/>
<dbReference type="Proteomes" id="UP000000577">
    <property type="component" value="Chromosome"/>
</dbReference>
<keyword evidence="2" id="KW-0732">Signal</keyword>
<evidence type="ECO:0000313" key="3">
    <source>
        <dbReference type="EMBL" id="AAR34628.1"/>
    </source>
</evidence>
<keyword evidence="4" id="KW-1185">Reference proteome</keyword>
<name>Q74DR3_GEOSL</name>
<dbReference type="PROSITE" id="PS00080">
    <property type="entry name" value="MULTICOPPER_OXIDASE2"/>
    <property type="match status" value="1"/>
</dbReference>
<reference evidence="3 4" key="1">
    <citation type="journal article" date="2003" name="Science">
        <title>Genome of Geobacter sulfurreducens: metal reduction in subsurface environments.</title>
        <authorList>
            <person name="Methe B.A."/>
            <person name="Nelson K.E."/>
            <person name="Eisen J.A."/>
            <person name="Paulsen I.T."/>
            <person name="Nelson W."/>
            <person name="Heidelberg J.F."/>
            <person name="Wu D."/>
            <person name="Wu M."/>
            <person name="Ward N."/>
            <person name="Beanan M.J."/>
            <person name="Dodson R.J."/>
            <person name="Madupu R."/>
            <person name="Brinkac L.M."/>
            <person name="Daugherty S.C."/>
            <person name="DeBoy R.T."/>
            <person name="Durkin A.S."/>
            <person name="Gwinn M."/>
            <person name="Kolonay J.F."/>
            <person name="Sullivan S.A."/>
            <person name="Haft D.H."/>
            <person name="Selengut J."/>
            <person name="Davidsen T.M."/>
            <person name="Zafar N."/>
            <person name="White O."/>
            <person name="Tran B."/>
            <person name="Romero C."/>
            <person name="Forberger H.A."/>
            <person name="Weidman J."/>
            <person name="Khouri H."/>
            <person name="Feldblyum T.V."/>
            <person name="Utterback T.R."/>
            <person name="Van Aken S.E."/>
            <person name="Lovley D.R."/>
            <person name="Fraser C.M."/>
        </authorList>
    </citation>
    <scope>NUCLEOTIDE SEQUENCE [LARGE SCALE GENOMIC DNA]</scope>
    <source>
        <strain evidence="4">ATCC 51573 / DSM 12127 / PCA</strain>
    </source>
</reference>
<dbReference type="KEGG" id="gsu:GSU1252"/>
<organism evidence="3 4">
    <name type="scientific">Geobacter sulfurreducens (strain ATCC 51573 / DSM 12127 / PCA)</name>
    <dbReference type="NCBI Taxonomy" id="243231"/>
    <lineage>
        <taxon>Bacteria</taxon>
        <taxon>Pseudomonadati</taxon>
        <taxon>Thermodesulfobacteriota</taxon>
        <taxon>Desulfuromonadia</taxon>
        <taxon>Geobacterales</taxon>
        <taxon>Geobacteraceae</taxon>
        <taxon>Geobacter</taxon>
    </lineage>
</organism>
<evidence type="ECO:0000313" key="4">
    <source>
        <dbReference type="Proteomes" id="UP000000577"/>
    </source>
</evidence>
<dbReference type="InterPro" id="IPR008972">
    <property type="entry name" value="Cupredoxin"/>
</dbReference>
<dbReference type="Gene3D" id="2.60.40.420">
    <property type="entry name" value="Cupredoxins - blue copper proteins"/>
    <property type="match status" value="5"/>
</dbReference>
<dbReference type="OrthoDB" id="345021at2"/>
<sequence length="1652" mass="179721">MRTRIKPGRIAGFLAQMMLLLAPTVSLAEVCANTIQADVVAIDQQIVHNRLGAFNPISMIFALRQDVVNAANGLTEAEGGILTPGNVRLRDDKRPRPLVLRVNEGDCLRISFQNLLAPTPLVLPPDAAGEFAGQPATRHVGMAIMGVSFADMVSSGVNVGNNPVSGYAAPGETKVYLVRGEHEGGYHINSIADNVSGEGIQGQTSFGLFGALNVQKKGAVWYRNQTTNAELLMATTGLTPSGHPIIDYDAVYPVGHRYAGQPILRILDPVTNKIVHNEVNAIITGPNGGDFPAGTYQRNPTYPDRDRAFREFTVMFHDEVETVQPFPIFIDPQFKFTLGGVKDGFMINYGSAAVGTEVVANRSGVGPTWDCAECKFEEFFLSSWAVSDPALLVDVPANTTDVNGNLIVGPKATKALYPDDPSNVFHAYINDRAKIRNLHFGKEFHVFHLHAQQWLFSPDDDGSNYLDAQGIGPGGSYTYEIAYNSGNRNKIVGDTIFHCHFYPHFAQGMWALYRLHDVFEAGTQLDANGLPIATARALPDGEIAAGTPIPAVVPIPTLPMAPIPGKVRIAQVPGYPGGQVTYDEPDKNAGYPFSLGMKAGHRPATPPLDLIDDGGLPRHIVRGTNNPLNPSTLDPAITHHEETTLSFDKVLVAAEAEQVPESGSRSERAAMDFHAREFHPTFLPNGSPGQFVTNGLPPVPGAPYNDPCRGDKGGAVGVPRTYKGAVIQFDLKMNKVGHHFPQSRIITLWGDAQATVDGTRPPEPFFIRANSNDCVNFYHTNLVPSVYEQDDYQVKTPTDVIGQHIHLVKFDVTASDGSANGFNYEDGTMSPDEVRERIHAFNLTGGLIQPDGVTKVALAAKPHPYFGSTFNGRDITGARTTVQRWYIDNIRNNRGEDRTLGNVFTHDHFGPSTHQQTGLYASLLTEPQGSRWRDPQTGQFMGGRFDGGPTSWRADIITTNPAESYREFMVHVADFTLAYEDGACHTVPCVNPAKAIKPPGMEEIGLPFLFRKPQICPNGTLPPCPEAISAEDPGTFLVNYRNEPVAERVRLPGTNVQAPGLAGDLAYALSSRVQRANPLLNQQPAFYPPLTPNVLPGDPFTPLFQVYDNDRVNVRIQAGADEESHTASIHGVKWLQSYGSPNSGFRNSQQLGISEQFQLRMPVIPDRLQVGQTADYLYTLNASSDGYWSGIWGLMRSYAVRQPNLLPLPNNPIGTVPFTAANDASFSGPCPTSALVRSYDVTAVAARTALPGGSLVYNSRIGPQGIGPLQDPDAVLYVRTGDLNPDGTLKAGVPVEPLVLRAAAGECIDVTLRNSLPAVLTESPGYSALHPIVEFFNFNEVRTSSIVGLHPQLVEYDVTRSDGTVVGNNQDQTVPPGGVRQYRWYAGDVKVVNNMRVATPIEFGASSLISTDLIKHASRGALGALIIEPLGSSWIEDYPTPHPSVSAGQRPSRASATVIRANGTTFREQVLVIQDDVALRFGDNTPVPFVTGMEDALDTGMKAFNYRTEPLWFRLGFSPLNLPFQNQAINFANVLHNSTTGGDPETPVFTVNAGDETRVRLVQPAGHNRHHTFALYGHVWQREPHTNNSTRLGLNPKSFWRGSQDVVGPASHWDFLLDHGAGGAFQAKGDYLYRDMLPIHFLNGLWGIMRVQ</sequence>
<dbReference type="InParanoid" id="Q74DR3"/>
<gene>
    <name evidence="3" type="ordered locus">GSU1252</name>
</gene>
<dbReference type="InterPro" id="IPR002355">
    <property type="entry name" value="Cu_oxidase_Cu_BS"/>
</dbReference>
<dbReference type="RefSeq" id="WP_010941907.1">
    <property type="nucleotide sequence ID" value="NC_002939.5"/>
</dbReference>
<dbReference type="PATRIC" id="fig|243231.5.peg.1247"/>
<dbReference type="EMBL" id="AE017180">
    <property type="protein sequence ID" value="AAR34628.1"/>
    <property type="molecule type" value="Genomic_DNA"/>
</dbReference>